<evidence type="ECO:0000313" key="3">
    <source>
        <dbReference type="Proteomes" id="UP000658320"/>
    </source>
</evidence>
<reference evidence="2" key="1">
    <citation type="journal article" date="2014" name="Int. J. Syst. Evol. Microbiol.">
        <title>Complete genome sequence of Corynebacterium casei LMG S-19264T (=DSM 44701T), isolated from a smear-ripened cheese.</title>
        <authorList>
            <consortium name="US DOE Joint Genome Institute (JGI-PGF)"/>
            <person name="Walter F."/>
            <person name="Albersmeier A."/>
            <person name="Kalinowski J."/>
            <person name="Ruckert C."/>
        </authorList>
    </citation>
    <scope>NUCLEOTIDE SEQUENCE</scope>
    <source>
        <strain evidence="2">JCM 4346</strain>
    </source>
</reference>
<evidence type="ECO:0000313" key="2">
    <source>
        <dbReference type="EMBL" id="GGR36942.1"/>
    </source>
</evidence>
<gene>
    <name evidence="2" type="ORF">GCM10010251_61740</name>
</gene>
<name>A0A918KWF2_9ACTN</name>
<dbReference type="Proteomes" id="UP000658320">
    <property type="component" value="Unassembled WGS sequence"/>
</dbReference>
<proteinExistence type="predicted"/>
<feature type="region of interest" description="Disordered" evidence="1">
    <location>
        <begin position="1"/>
        <end position="47"/>
    </location>
</feature>
<dbReference type="EMBL" id="BMSX01000016">
    <property type="protein sequence ID" value="GGR36942.1"/>
    <property type="molecule type" value="Genomic_DNA"/>
</dbReference>
<dbReference type="AlphaFoldDB" id="A0A918KWF2"/>
<keyword evidence="3" id="KW-1185">Reference proteome</keyword>
<protein>
    <submittedName>
        <fullName evidence="2">Uncharacterized protein</fullName>
    </submittedName>
</protein>
<sequence>MLLVGGEFPAAETAAPARGTSRAATGHAVRSPRGHTGRHPGRHPAGRGLAVELRHGDSAALQGLMEVRRLLEPVATALATITFHDQSDTLRHCSGSK</sequence>
<feature type="compositionally biased region" description="Basic residues" evidence="1">
    <location>
        <begin position="30"/>
        <end position="45"/>
    </location>
</feature>
<comment type="caution">
    <text evidence="2">The sequence shown here is derived from an EMBL/GenBank/DDBJ whole genome shotgun (WGS) entry which is preliminary data.</text>
</comment>
<evidence type="ECO:0000256" key="1">
    <source>
        <dbReference type="SAM" id="MobiDB-lite"/>
    </source>
</evidence>
<reference evidence="2" key="2">
    <citation type="submission" date="2020-09" db="EMBL/GenBank/DDBJ databases">
        <authorList>
            <person name="Sun Q."/>
            <person name="Ohkuma M."/>
        </authorList>
    </citation>
    <scope>NUCLEOTIDE SEQUENCE</scope>
    <source>
        <strain evidence="2">JCM 4346</strain>
    </source>
</reference>
<organism evidence="2 3">
    <name type="scientific">Streptomyces aurantiogriseus</name>
    <dbReference type="NCBI Taxonomy" id="66870"/>
    <lineage>
        <taxon>Bacteria</taxon>
        <taxon>Bacillati</taxon>
        <taxon>Actinomycetota</taxon>
        <taxon>Actinomycetes</taxon>
        <taxon>Kitasatosporales</taxon>
        <taxon>Streptomycetaceae</taxon>
        <taxon>Streptomyces</taxon>
    </lineage>
</organism>
<accession>A0A918KWF2</accession>